<evidence type="ECO:0000256" key="4">
    <source>
        <dbReference type="SAM" id="Coils"/>
    </source>
</evidence>
<organism evidence="5 6">
    <name type="scientific">Nematostella vectensis</name>
    <name type="common">Starlet sea anemone</name>
    <dbReference type="NCBI Taxonomy" id="45351"/>
    <lineage>
        <taxon>Eukaryota</taxon>
        <taxon>Metazoa</taxon>
        <taxon>Cnidaria</taxon>
        <taxon>Anthozoa</taxon>
        <taxon>Hexacorallia</taxon>
        <taxon>Actiniaria</taxon>
        <taxon>Edwardsiidae</taxon>
        <taxon>Nematostella</taxon>
    </lineage>
</organism>
<dbReference type="InParanoid" id="A7SGT5"/>
<keyword evidence="2" id="KW-0963">Cytoplasm</keyword>
<evidence type="ECO:0000256" key="3">
    <source>
        <dbReference type="ARBA" id="ARBA00023186"/>
    </source>
</evidence>
<dbReference type="CDD" id="cd22860">
    <property type="entry name" value="PDRG1"/>
    <property type="match status" value="1"/>
</dbReference>
<dbReference type="PANTHER" id="PTHR21162">
    <property type="entry name" value="P53 AND DNA DAMAGE-REGULATED PROTEIN"/>
    <property type="match status" value="1"/>
</dbReference>
<gene>
    <name evidence="5" type="ORF">NEMVEDRAFT_v1g245187</name>
</gene>
<evidence type="ECO:0000256" key="2">
    <source>
        <dbReference type="ARBA" id="ARBA00022490"/>
    </source>
</evidence>
<protein>
    <submittedName>
        <fullName evidence="5">Uncharacterized protein</fullName>
    </submittedName>
</protein>
<dbReference type="HOGENOM" id="CLU_132161_0_0_1"/>
<dbReference type="AlphaFoldDB" id="A7SGT5"/>
<dbReference type="STRING" id="45351.A7SGT5"/>
<dbReference type="OMA" id="DEKAMVC"/>
<name>A7SGT5_NEMVE</name>
<comment type="subcellular location">
    <subcellularLocation>
        <location evidence="1">Cytoplasm</location>
    </subcellularLocation>
</comment>
<reference evidence="5 6" key="1">
    <citation type="journal article" date="2007" name="Science">
        <title>Sea anemone genome reveals ancestral eumetazoan gene repertoire and genomic organization.</title>
        <authorList>
            <person name="Putnam N.H."/>
            <person name="Srivastava M."/>
            <person name="Hellsten U."/>
            <person name="Dirks B."/>
            <person name="Chapman J."/>
            <person name="Salamov A."/>
            <person name="Terry A."/>
            <person name="Shapiro H."/>
            <person name="Lindquist E."/>
            <person name="Kapitonov V.V."/>
            <person name="Jurka J."/>
            <person name="Genikhovich G."/>
            <person name="Grigoriev I.V."/>
            <person name="Lucas S.M."/>
            <person name="Steele R.E."/>
            <person name="Finnerty J.R."/>
            <person name="Technau U."/>
            <person name="Martindale M.Q."/>
            <person name="Rokhsar D.S."/>
        </authorList>
    </citation>
    <scope>NUCLEOTIDE SEQUENCE [LARGE SCALE GENOMIC DNA]</scope>
    <source>
        <strain evidence="6">CH2 X CH6</strain>
    </source>
</reference>
<dbReference type="eggNOG" id="ENOG502S6V9">
    <property type="taxonomic scope" value="Eukaryota"/>
</dbReference>
<dbReference type="PhylomeDB" id="A7SGT5"/>
<keyword evidence="6" id="KW-1185">Reference proteome</keyword>
<dbReference type="SUPFAM" id="SSF46579">
    <property type="entry name" value="Prefoldin"/>
    <property type="match status" value="1"/>
</dbReference>
<sequence>MADGPGLGMFSASNVQKLVELEERANEILTDRQQIVELDRKRNSNREALSALNKKSTGDKSWVCFGNMFMKLPDSKTKDMIIQDQRIVEQELQTLRTNLKEKVAELHKLEGLQEVKGFNLKPVTEDELHSATVMN</sequence>
<feature type="coiled-coil region" evidence="4">
    <location>
        <begin position="85"/>
        <end position="112"/>
    </location>
</feature>
<dbReference type="PANTHER" id="PTHR21162:SF0">
    <property type="entry name" value="P53 AND DNA DAMAGE-REGULATED PROTEIN 1"/>
    <property type="match status" value="1"/>
</dbReference>
<dbReference type="GO" id="GO:0005737">
    <property type="term" value="C:cytoplasm"/>
    <property type="evidence" value="ECO:0007669"/>
    <property type="project" value="UniProtKB-SubCell"/>
</dbReference>
<evidence type="ECO:0000313" key="6">
    <source>
        <dbReference type="Proteomes" id="UP000001593"/>
    </source>
</evidence>
<keyword evidence="4" id="KW-0175">Coiled coil</keyword>
<dbReference type="Proteomes" id="UP000001593">
    <property type="component" value="Unassembled WGS sequence"/>
</dbReference>
<evidence type="ECO:0000256" key="1">
    <source>
        <dbReference type="ARBA" id="ARBA00004496"/>
    </source>
</evidence>
<evidence type="ECO:0000313" key="5">
    <source>
        <dbReference type="EMBL" id="EDO37037.1"/>
    </source>
</evidence>
<dbReference type="EMBL" id="DS469655">
    <property type="protein sequence ID" value="EDO37037.1"/>
    <property type="molecule type" value="Genomic_DNA"/>
</dbReference>
<dbReference type="InterPro" id="IPR030482">
    <property type="entry name" value="PDRG1"/>
</dbReference>
<keyword evidence="3" id="KW-0143">Chaperone</keyword>
<accession>A7SGT5</accession>
<proteinExistence type="predicted"/>